<evidence type="ECO:0000256" key="3">
    <source>
        <dbReference type="ARBA" id="ARBA00023219"/>
    </source>
</evidence>
<proteinExistence type="predicted"/>
<comment type="caution">
    <text evidence="5">The sequence shown here is derived from an EMBL/GenBank/DDBJ whole genome shotgun (WGS) entry which is preliminary data.</text>
</comment>
<sequence>MKPSRDFTSRLNAARKIRREIEPYIKEALSFCAPGREKDFDNRRKREHEEAENLHSLGEELTSDLSTDLVSYYFPDEQRWASYDYTIEVPEDQQAQVQAEVQAREDASFTLLESSNFNEIKASVMLEAAIHGTPAMWVDIAHTTRPVHCQVVPPSELLLVPGHLGYLDRFRETTVPARTVDALFAQDQVTIPKEIREKQKKTDATLKVCWGYWLDWSDPGNPQWLREITLDGKRISQESERIGPMAGACPLLVGRFNAWPGRAWGRGAGLKALPDLRLLNRLDEVILEGLDQSLTNTMIYPDDGFLDLSEGLTAGVAHPAGRGFNRNSIYEVPTGTNLDLGYFTEERIEERLRVAFFQDGPRQRGDTPPSATQWSDQRRMAQRRLGRPSATIFSELGADLIKRIEHIGVQIGRLPDAITHAGDVISLTPISPLQIAADLDKVVTTRSNLDLGMQTFGPEALGQYVDIPGTLTNVIKATGDDLIVLQSPEDNTDDPTTTGSGQGPAA</sequence>
<dbReference type="InterPro" id="IPR020991">
    <property type="entry name" value="Connector_podovirus"/>
</dbReference>
<dbReference type="RefSeq" id="WP_220747266.1">
    <property type="nucleotide sequence ID" value="NZ_BPFH01000001.1"/>
</dbReference>
<reference evidence="5 6" key="1">
    <citation type="submission" date="2021-05" db="EMBL/GenBank/DDBJ databases">
        <title>Bacteria Genome sequencing.</title>
        <authorList>
            <person name="Takabe Y."/>
            <person name="Nakajima Y."/>
            <person name="Suzuki S."/>
            <person name="Shiozaki T."/>
        </authorList>
    </citation>
    <scope>NUCLEOTIDE SEQUENCE [LARGE SCALE GENOMIC DNA]</scope>
    <source>
        <strain evidence="5 6">AI_62</strain>
    </source>
</reference>
<evidence type="ECO:0000256" key="2">
    <source>
        <dbReference type="ARBA" id="ARBA00022612"/>
    </source>
</evidence>
<keyword evidence="2" id="KW-1188">Viral release from host cell</keyword>
<evidence type="ECO:0000256" key="1">
    <source>
        <dbReference type="ARBA" id="ARBA00004328"/>
    </source>
</evidence>
<feature type="region of interest" description="Disordered" evidence="4">
    <location>
        <begin position="358"/>
        <end position="377"/>
    </location>
</feature>
<comment type="subcellular location">
    <subcellularLocation>
        <location evidence="1">Virion</location>
    </subcellularLocation>
</comment>
<gene>
    <name evidence="5" type="ORF">JANAI62_03770</name>
</gene>
<dbReference type="Proteomes" id="UP000786693">
    <property type="component" value="Unassembled WGS sequence"/>
</dbReference>
<evidence type="ECO:0000256" key="4">
    <source>
        <dbReference type="SAM" id="MobiDB-lite"/>
    </source>
</evidence>
<keyword evidence="6" id="KW-1185">Reference proteome</keyword>
<organism evidence="5 6">
    <name type="scientific">Jannaschia pagri</name>
    <dbReference type="NCBI Taxonomy" id="2829797"/>
    <lineage>
        <taxon>Bacteria</taxon>
        <taxon>Pseudomonadati</taxon>
        <taxon>Pseudomonadota</taxon>
        <taxon>Alphaproteobacteria</taxon>
        <taxon>Rhodobacterales</taxon>
        <taxon>Roseobacteraceae</taxon>
        <taxon>Jannaschia</taxon>
    </lineage>
</organism>
<feature type="region of interest" description="Disordered" evidence="4">
    <location>
        <begin position="485"/>
        <end position="506"/>
    </location>
</feature>
<dbReference type="EMBL" id="BPFH01000001">
    <property type="protein sequence ID" value="GIT93754.1"/>
    <property type="molecule type" value="Genomic_DNA"/>
</dbReference>
<keyword evidence="3" id="KW-0231">Viral genome packaging</keyword>
<evidence type="ECO:0000313" key="6">
    <source>
        <dbReference type="Proteomes" id="UP000786693"/>
    </source>
</evidence>
<protein>
    <submittedName>
        <fullName evidence="5">Uncharacterized protein</fullName>
    </submittedName>
</protein>
<name>A0ABQ4NH44_9RHOB</name>
<evidence type="ECO:0000313" key="5">
    <source>
        <dbReference type="EMBL" id="GIT93754.1"/>
    </source>
</evidence>
<accession>A0ABQ4NH44</accession>
<dbReference type="Pfam" id="PF12236">
    <property type="entry name" value="Head-tail_con"/>
    <property type="match status" value="1"/>
</dbReference>